<dbReference type="AlphaFoldDB" id="A0A4P9W1N8"/>
<dbReference type="Proteomes" id="UP000269721">
    <property type="component" value="Unassembled WGS sequence"/>
</dbReference>
<proteinExistence type="predicted"/>
<name>A0A4P9W1N8_9FUNG</name>
<reference evidence="3" key="1">
    <citation type="journal article" date="2018" name="Nat. Microbiol.">
        <title>Leveraging single-cell genomics to expand the fungal tree of life.</title>
        <authorList>
            <person name="Ahrendt S.R."/>
            <person name="Quandt C.A."/>
            <person name="Ciobanu D."/>
            <person name="Clum A."/>
            <person name="Salamov A."/>
            <person name="Andreopoulos B."/>
            <person name="Cheng J.F."/>
            <person name="Woyke T."/>
            <person name="Pelin A."/>
            <person name="Henrissat B."/>
            <person name="Reynolds N.K."/>
            <person name="Benny G.L."/>
            <person name="Smith M.E."/>
            <person name="James T.Y."/>
            <person name="Grigoriev I.V."/>
        </authorList>
    </citation>
    <scope>NUCLEOTIDE SEQUENCE [LARGE SCALE GENOMIC DNA]</scope>
</reference>
<accession>A0A4P9W1N8</accession>
<sequence length="306" mass="33570">MTLTTLKLPAPNSVMSAVPDGRLQIFSTFDASTSDISLRIETIGLARLFSIALLNELPASGYRRIGYRRPQNPGKKKKEKGSTGGGGYGSLATPRDIRVRRKGARVTGLLPHERTRHQNVSDLVPLSARLERDESLLGSGEVPASVSRQLGLAPRTHVAVYITDLPLPFGHVLLLPLIHKRRGASVTLHGADVMEDDTRTDEQGDLAKVAVITDVQDLEALLRATERHLNRDARLTVDLVKALLAVRESSDQQRPHYLVRGHNPFLVWVNLIAQQEAALRNDVFHALLALCGRSFGQQLAESNSDT</sequence>
<protein>
    <submittedName>
        <fullName evidence="2">Uncharacterized protein</fullName>
    </submittedName>
</protein>
<dbReference type="EMBL" id="ML000040">
    <property type="protein sequence ID" value="RKO84490.1"/>
    <property type="molecule type" value="Genomic_DNA"/>
</dbReference>
<keyword evidence="3" id="KW-1185">Reference proteome</keyword>
<evidence type="ECO:0000313" key="3">
    <source>
        <dbReference type="Proteomes" id="UP000269721"/>
    </source>
</evidence>
<organism evidence="2 3">
    <name type="scientific">Blyttiomyces helicus</name>
    <dbReference type="NCBI Taxonomy" id="388810"/>
    <lineage>
        <taxon>Eukaryota</taxon>
        <taxon>Fungi</taxon>
        <taxon>Fungi incertae sedis</taxon>
        <taxon>Chytridiomycota</taxon>
        <taxon>Chytridiomycota incertae sedis</taxon>
        <taxon>Chytridiomycetes</taxon>
        <taxon>Chytridiomycetes incertae sedis</taxon>
        <taxon>Blyttiomyces</taxon>
    </lineage>
</organism>
<gene>
    <name evidence="2" type="ORF">BDK51DRAFT_48989</name>
</gene>
<evidence type="ECO:0000313" key="2">
    <source>
        <dbReference type="EMBL" id="RKO84490.1"/>
    </source>
</evidence>
<evidence type="ECO:0000256" key="1">
    <source>
        <dbReference type="SAM" id="MobiDB-lite"/>
    </source>
</evidence>
<feature type="region of interest" description="Disordered" evidence="1">
    <location>
        <begin position="64"/>
        <end position="94"/>
    </location>
</feature>